<dbReference type="InterPro" id="IPR034466">
    <property type="entry name" value="Methyltransferase_Class_B"/>
</dbReference>
<dbReference type="GO" id="GO:0031419">
    <property type="term" value="F:cobalamin binding"/>
    <property type="evidence" value="ECO:0007669"/>
    <property type="project" value="InterPro"/>
</dbReference>
<dbReference type="PROSITE" id="PS51918">
    <property type="entry name" value="RADICAL_SAM"/>
    <property type="match status" value="1"/>
</dbReference>
<sequence>MKIICSTLNAKYIHTNIAIRYLKAFAAPEFSIEIAEYTIKDPVMNIVTDLIRKNPDVIGFSCYIWNIEETIKVINMIKKINSKIHIVVGGPEVSYDVLDWMKEVKDFDYIVIGEGEETFKQLLSGLQGETKIEEVPGIAFRKDGEIKINPQRNKLDLRELPTPFRFEEDIAHLSKRVTYIETSRGCPFSCQFCLSSIEVGVRYFDREKIKDDIRYLMKNGAKTIKFVDRTFNISRSYAMEMFQFLIDEHLPGTVFQFEITADIMRPEVIEFLNQKAPAGLFRFEIGVQSTNDFTNELVMRKQNFEKLTRTVTMVKDGGKIDQHLDLIAGLPEEDYHSFRNTFNDVFAMRPEELQLGFLKLLRGTGLRIRAEQHKYVYMDHSPYEMLSNNVLSFDDIIRIKQVEDVLEKYWNDHRMDFTVEYLVSEVFTSPFDFFQEFGSYWEERGWSRIGHQLEDLFKRLYEFLQSKKISDLDIVEGLMKYDYLSKQKYKPRKPWWDNSSSIEKADRSKFYQEIIQAPTRLGQDFVQLGLNEKDIYKHTLVDKFTFDLNKYLTLGEIEKKATTSLTYFDAKNEKALIFTAAEN</sequence>
<feature type="domain" description="B12-binding" evidence="6">
    <location>
        <begin position="1"/>
        <end position="133"/>
    </location>
</feature>
<evidence type="ECO:0000256" key="2">
    <source>
        <dbReference type="ARBA" id="ARBA00022691"/>
    </source>
</evidence>
<protein>
    <submittedName>
        <fullName evidence="8">B12-binding domain-containing radical SAM protein</fullName>
    </submittedName>
</protein>
<dbReference type="EMBL" id="WBOS01000002">
    <property type="protein sequence ID" value="KAB2337291.1"/>
    <property type="molecule type" value="Genomic_DNA"/>
</dbReference>
<evidence type="ECO:0000313" key="8">
    <source>
        <dbReference type="EMBL" id="KAB2337291.1"/>
    </source>
</evidence>
<dbReference type="GO" id="GO:0046872">
    <property type="term" value="F:metal ion binding"/>
    <property type="evidence" value="ECO:0007669"/>
    <property type="project" value="UniProtKB-KW"/>
</dbReference>
<accession>A0A6L3VDC9</accession>
<evidence type="ECO:0000259" key="6">
    <source>
        <dbReference type="PROSITE" id="PS51332"/>
    </source>
</evidence>
<dbReference type="SFLD" id="SFLDG01082">
    <property type="entry name" value="B12-binding_domain_containing"/>
    <property type="match status" value="1"/>
</dbReference>
<dbReference type="AlphaFoldDB" id="A0A6L3VDC9"/>
<comment type="caution">
    <text evidence="8">The sequence shown here is derived from an EMBL/GenBank/DDBJ whole genome shotgun (WGS) entry which is preliminary data.</text>
</comment>
<comment type="cofactor">
    <cofactor evidence="1">
        <name>[4Fe-4S] cluster</name>
        <dbReference type="ChEBI" id="CHEBI:49883"/>
    </cofactor>
</comment>
<dbReference type="Gene3D" id="3.40.50.280">
    <property type="entry name" value="Cobalamin-binding domain"/>
    <property type="match status" value="1"/>
</dbReference>
<keyword evidence="2" id="KW-0949">S-adenosyl-L-methionine</keyword>
<dbReference type="CDD" id="cd01335">
    <property type="entry name" value="Radical_SAM"/>
    <property type="match status" value="1"/>
</dbReference>
<dbReference type="PROSITE" id="PS51332">
    <property type="entry name" value="B12_BINDING"/>
    <property type="match status" value="1"/>
</dbReference>
<evidence type="ECO:0000256" key="5">
    <source>
        <dbReference type="ARBA" id="ARBA00023014"/>
    </source>
</evidence>
<dbReference type="InterPro" id="IPR051198">
    <property type="entry name" value="BchE-like"/>
</dbReference>
<keyword evidence="3" id="KW-0479">Metal-binding</keyword>
<feature type="domain" description="Radical SAM core" evidence="7">
    <location>
        <begin position="172"/>
        <end position="403"/>
    </location>
</feature>
<dbReference type="Pfam" id="PF13311">
    <property type="entry name" value="DUF4080"/>
    <property type="match status" value="1"/>
</dbReference>
<dbReference type="SFLD" id="SFLDS00029">
    <property type="entry name" value="Radical_SAM"/>
    <property type="match status" value="1"/>
</dbReference>
<dbReference type="PANTHER" id="PTHR43409:SF16">
    <property type="entry name" value="SLR0320 PROTEIN"/>
    <property type="match status" value="1"/>
</dbReference>
<dbReference type="Proteomes" id="UP000481030">
    <property type="component" value="Unassembled WGS sequence"/>
</dbReference>
<dbReference type="CDD" id="cd02068">
    <property type="entry name" value="radical_SAM_B12_BD"/>
    <property type="match status" value="1"/>
</dbReference>
<dbReference type="Pfam" id="PF04055">
    <property type="entry name" value="Radical_SAM"/>
    <property type="match status" value="1"/>
</dbReference>
<keyword evidence="4" id="KW-0408">Iron</keyword>
<dbReference type="GO" id="GO:0005829">
    <property type="term" value="C:cytosol"/>
    <property type="evidence" value="ECO:0007669"/>
    <property type="project" value="TreeGrafter"/>
</dbReference>
<organism evidence="8 9">
    <name type="scientific">Cytobacillus depressus</name>
    <dbReference type="NCBI Taxonomy" id="1602942"/>
    <lineage>
        <taxon>Bacteria</taxon>
        <taxon>Bacillati</taxon>
        <taxon>Bacillota</taxon>
        <taxon>Bacilli</taxon>
        <taxon>Bacillales</taxon>
        <taxon>Bacillaceae</taxon>
        <taxon>Cytobacillus</taxon>
    </lineage>
</organism>
<dbReference type="InterPro" id="IPR058240">
    <property type="entry name" value="rSAM_sf"/>
</dbReference>
<dbReference type="SMART" id="SM00729">
    <property type="entry name" value="Elp3"/>
    <property type="match status" value="1"/>
</dbReference>
<dbReference type="InterPro" id="IPR036724">
    <property type="entry name" value="Cobalamin-bd_sf"/>
</dbReference>
<evidence type="ECO:0000256" key="1">
    <source>
        <dbReference type="ARBA" id="ARBA00001966"/>
    </source>
</evidence>
<dbReference type="InterPro" id="IPR006638">
    <property type="entry name" value="Elp3/MiaA/NifB-like_rSAM"/>
</dbReference>
<dbReference type="SFLD" id="SFLDG01123">
    <property type="entry name" value="methyltransferase_(Class_B)"/>
    <property type="match status" value="1"/>
</dbReference>
<dbReference type="InterPro" id="IPR006158">
    <property type="entry name" value="Cobalamin-bd"/>
</dbReference>
<dbReference type="InterPro" id="IPR025288">
    <property type="entry name" value="DUF4080"/>
</dbReference>
<keyword evidence="5" id="KW-0411">Iron-sulfur</keyword>
<reference evidence="8 9" key="1">
    <citation type="journal article" date="2016" name="Antonie Van Leeuwenhoek">
        <title>Bacillus depressus sp. nov., isolated from soil of a sunflower field.</title>
        <authorList>
            <person name="Wei X."/>
            <person name="Xin D."/>
            <person name="Xin Y."/>
            <person name="Zhang H."/>
            <person name="Wang T."/>
            <person name="Zhang J."/>
        </authorList>
    </citation>
    <scope>NUCLEOTIDE SEQUENCE [LARGE SCALE GENOMIC DNA]</scope>
    <source>
        <strain evidence="8 9">BZ1</strain>
    </source>
</reference>
<gene>
    <name evidence="8" type="ORF">F7731_06665</name>
</gene>
<dbReference type="PANTHER" id="PTHR43409">
    <property type="entry name" value="ANAEROBIC MAGNESIUM-PROTOPORPHYRIN IX MONOMETHYL ESTER CYCLASE-RELATED"/>
    <property type="match status" value="1"/>
</dbReference>
<dbReference type="RefSeq" id="WP_151533983.1">
    <property type="nucleotide sequence ID" value="NZ_WBOS01000002.1"/>
</dbReference>
<proteinExistence type="predicted"/>
<dbReference type="Pfam" id="PF02310">
    <property type="entry name" value="B12-binding"/>
    <property type="match status" value="1"/>
</dbReference>
<evidence type="ECO:0000313" key="9">
    <source>
        <dbReference type="Proteomes" id="UP000481030"/>
    </source>
</evidence>
<evidence type="ECO:0000256" key="3">
    <source>
        <dbReference type="ARBA" id="ARBA00022723"/>
    </source>
</evidence>
<dbReference type="SUPFAM" id="SSF102114">
    <property type="entry name" value="Radical SAM enzymes"/>
    <property type="match status" value="1"/>
</dbReference>
<keyword evidence="9" id="KW-1185">Reference proteome</keyword>
<dbReference type="SUPFAM" id="SSF52242">
    <property type="entry name" value="Cobalamin (vitamin B12)-binding domain"/>
    <property type="match status" value="1"/>
</dbReference>
<dbReference type="OrthoDB" id="9801424at2"/>
<dbReference type="InterPro" id="IPR023404">
    <property type="entry name" value="rSAM_horseshoe"/>
</dbReference>
<dbReference type="GO" id="GO:0051539">
    <property type="term" value="F:4 iron, 4 sulfur cluster binding"/>
    <property type="evidence" value="ECO:0007669"/>
    <property type="project" value="UniProtKB-KW"/>
</dbReference>
<dbReference type="GO" id="GO:0003824">
    <property type="term" value="F:catalytic activity"/>
    <property type="evidence" value="ECO:0007669"/>
    <property type="project" value="InterPro"/>
</dbReference>
<dbReference type="Gene3D" id="3.80.30.20">
    <property type="entry name" value="tm_1862 like domain"/>
    <property type="match status" value="1"/>
</dbReference>
<evidence type="ECO:0000256" key="4">
    <source>
        <dbReference type="ARBA" id="ARBA00023004"/>
    </source>
</evidence>
<name>A0A6L3VDC9_9BACI</name>
<dbReference type="InterPro" id="IPR007197">
    <property type="entry name" value="rSAM"/>
</dbReference>
<evidence type="ECO:0000259" key="7">
    <source>
        <dbReference type="PROSITE" id="PS51918"/>
    </source>
</evidence>